<dbReference type="GO" id="GO:0008080">
    <property type="term" value="F:N-acetyltransferase activity"/>
    <property type="evidence" value="ECO:0007669"/>
    <property type="project" value="InterPro"/>
</dbReference>
<dbReference type="SUPFAM" id="SSF55729">
    <property type="entry name" value="Acyl-CoA N-acyltransferases (Nat)"/>
    <property type="match status" value="1"/>
</dbReference>
<evidence type="ECO:0000256" key="4">
    <source>
        <dbReference type="SAM" id="MobiDB-lite"/>
    </source>
</evidence>
<keyword evidence="3" id="KW-0012">Acyltransferase</keyword>
<proteinExistence type="inferred from homology"/>
<dbReference type="PANTHER" id="PTHR13256">
    <property type="entry name" value="N-ACETYLTRANSFERASE 9"/>
    <property type="match status" value="1"/>
</dbReference>
<dbReference type="InterPro" id="IPR039135">
    <property type="entry name" value="NAT9-like"/>
</dbReference>
<reference evidence="6" key="1">
    <citation type="submission" date="2023-10" db="EMBL/GenBank/DDBJ databases">
        <authorList>
            <person name="Hackl T."/>
        </authorList>
    </citation>
    <scope>NUCLEOTIDE SEQUENCE</scope>
</reference>
<evidence type="ECO:0000256" key="3">
    <source>
        <dbReference type="ARBA" id="ARBA00023315"/>
    </source>
</evidence>
<evidence type="ECO:0000259" key="5">
    <source>
        <dbReference type="Pfam" id="PF13302"/>
    </source>
</evidence>
<dbReference type="AlphaFoldDB" id="A0AAI8VMQ6"/>
<feature type="region of interest" description="Disordered" evidence="4">
    <location>
        <begin position="215"/>
        <end position="239"/>
    </location>
</feature>
<dbReference type="InterPro" id="IPR000182">
    <property type="entry name" value="GNAT_dom"/>
</dbReference>
<dbReference type="Gene3D" id="3.40.630.30">
    <property type="match status" value="1"/>
</dbReference>
<feature type="region of interest" description="Disordered" evidence="4">
    <location>
        <begin position="122"/>
        <end position="156"/>
    </location>
</feature>
<evidence type="ECO:0000256" key="1">
    <source>
        <dbReference type="ARBA" id="ARBA00009342"/>
    </source>
</evidence>
<keyword evidence="7" id="KW-1185">Reference proteome</keyword>
<evidence type="ECO:0000256" key="2">
    <source>
        <dbReference type="ARBA" id="ARBA00022679"/>
    </source>
</evidence>
<feature type="compositionally biased region" description="Basic and acidic residues" evidence="4">
    <location>
        <begin position="74"/>
        <end position="90"/>
    </location>
</feature>
<organism evidence="6 7">
    <name type="scientific">Anthostomella pinea</name>
    <dbReference type="NCBI Taxonomy" id="933095"/>
    <lineage>
        <taxon>Eukaryota</taxon>
        <taxon>Fungi</taxon>
        <taxon>Dikarya</taxon>
        <taxon>Ascomycota</taxon>
        <taxon>Pezizomycotina</taxon>
        <taxon>Sordariomycetes</taxon>
        <taxon>Xylariomycetidae</taxon>
        <taxon>Xylariales</taxon>
        <taxon>Xylariaceae</taxon>
        <taxon>Anthostomella</taxon>
    </lineage>
</organism>
<comment type="similarity">
    <text evidence="1">Belongs to the acetyltransferase family. GNAT subfamily.</text>
</comment>
<evidence type="ECO:0000313" key="7">
    <source>
        <dbReference type="Proteomes" id="UP001295740"/>
    </source>
</evidence>
<dbReference type="InterPro" id="IPR016181">
    <property type="entry name" value="Acyl_CoA_acyltransferase"/>
</dbReference>
<dbReference type="PANTHER" id="PTHR13256:SF16">
    <property type="entry name" value="ALPHA_BETA-TUBULIN-N-ACETYLTRANSFERASE 9"/>
    <property type="match status" value="1"/>
</dbReference>
<dbReference type="Proteomes" id="UP001295740">
    <property type="component" value="Unassembled WGS sequence"/>
</dbReference>
<evidence type="ECO:0000313" key="6">
    <source>
        <dbReference type="EMBL" id="CAJ2507779.1"/>
    </source>
</evidence>
<feature type="region of interest" description="Disordered" evidence="4">
    <location>
        <begin position="74"/>
        <end position="104"/>
    </location>
</feature>
<feature type="domain" description="N-acetyltransferase" evidence="5">
    <location>
        <begin position="14"/>
        <end position="264"/>
    </location>
</feature>
<comment type="caution">
    <text evidence="6">The sequence shown here is derived from an EMBL/GenBank/DDBJ whole genome shotgun (WGS) entry which is preliminary data.</text>
</comment>
<feature type="compositionally biased region" description="Acidic residues" evidence="4">
    <location>
        <begin position="122"/>
        <end position="132"/>
    </location>
</feature>
<keyword evidence="2" id="KW-0808">Transferase</keyword>
<dbReference type="Pfam" id="PF13302">
    <property type="entry name" value="Acetyltransf_3"/>
    <property type="match status" value="1"/>
</dbReference>
<accession>A0AAI8VMQ6</accession>
<name>A0AAI8VMQ6_9PEZI</name>
<feature type="compositionally biased region" description="Low complexity" evidence="4">
    <location>
        <begin position="215"/>
        <end position="233"/>
    </location>
</feature>
<dbReference type="EMBL" id="CAUWAG010000010">
    <property type="protein sequence ID" value="CAJ2507779.1"/>
    <property type="molecule type" value="Genomic_DNA"/>
</dbReference>
<protein>
    <submittedName>
        <fullName evidence="6">Uu.00g089650.m01.CDS01</fullName>
    </submittedName>
</protein>
<gene>
    <name evidence="6" type="ORF">KHLLAP_LOCUS8247</name>
</gene>
<sequence length="320" mass="34536">MRLNENIAVSTPKVLLVPYEARHVLKYHEWMQDPAIREATASDQLSLDEEYENQLSWRASADKLTFIVCEPLSDIRGDADDDNGPDRSENDGGGSESVAAGEVDTPERMIGDVNLFLTPWEEEEEDPDDESENGAVRPQETPAKASGGGYGDSDEENAVYCNGEVDIMIASPDHRGKGLGKAAVAAFLLFVRRNLGGILAEYGGSMHLQSQLHGHAQTQTQAQTQTLPGAAPTPSKNPKLKDMVAKINAENAGSIALFKGLGFRQRGEVNYFGDIELALEGFGDDNSYARETGTAAPVWAAGMTGEEYHEIPPPPSTGTE</sequence>